<dbReference type="AlphaFoldDB" id="A0A015LGS1"/>
<protein>
    <submittedName>
        <fullName evidence="1">Uncharacterized protein</fullName>
    </submittedName>
</protein>
<evidence type="ECO:0000313" key="2">
    <source>
        <dbReference type="Proteomes" id="UP000022910"/>
    </source>
</evidence>
<accession>A0A015LGS1</accession>
<gene>
    <name evidence="1" type="ORF">RirG_238230</name>
</gene>
<sequence length="55" mass="6557">MHKQKLVLTYNDLSKYEKLGWVEFKLPYELDNIWINGIQVSIEIEGLVDMVYIIL</sequence>
<reference evidence="1 2" key="1">
    <citation type="submission" date="2014-02" db="EMBL/GenBank/DDBJ databases">
        <title>Single nucleus genome sequencing reveals high similarity among nuclei of an endomycorrhizal fungus.</title>
        <authorList>
            <person name="Lin K."/>
            <person name="Geurts R."/>
            <person name="Zhang Z."/>
            <person name="Limpens E."/>
            <person name="Saunders D.G."/>
            <person name="Mu D."/>
            <person name="Pang E."/>
            <person name="Cao H."/>
            <person name="Cha H."/>
            <person name="Lin T."/>
            <person name="Zhou Q."/>
            <person name="Shang Y."/>
            <person name="Li Y."/>
            <person name="Ivanov S."/>
            <person name="Sharma T."/>
            <person name="Velzen R.V."/>
            <person name="Ruijter N.D."/>
            <person name="Aanen D.K."/>
            <person name="Win J."/>
            <person name="Kamoun S."/>
            <person name="Bisseling T."/>
            <person name="Huang S."/>
        </authorList>
    </citation>
    <scope>NUCLEOTIDE SEQUENCE [LARGE SCALE GENOMIC DNA]</scope>
    <source>
        <strain evidence="2">DAOM197198w</strain>
    </source>
</reference>
<dbReference type="EMBL" id="JEMT01028639">
    <property type="protein sequence ID" value="EXX54048.1"/>
    <property type="molecule type" value="Genomic_DNA"/>
</dbReference>
<name>A0A015LGS1_RHIIW</name>
<dbReference type="HOGENOM" id="CLU_3033606_0_0_1"/>
<comment type="caution">
    <text evidence="1">The sequence shown here is derived from an EMBL/GenBank/DDBJ whole genome shotgun (WGS) entry which is preliminary data.</text>
</comment>
<evidence type="ECO:0000313" key="1">
    <source>
        <dbReference type="EMBL" id="EXX54048.1"/>
    </source>
</evidence>
<organism evidence="1 2">
    <name type="scientific">Rhizophagus irregularis (strain DAOM 197198w)</name>
    <name type="common">Glomus intraradices</name>
    <dbReference type="NCBI Taxonomy" id="1432141"/>
    <lineage>
        <taxon>Eukaryota</taxon>
        <taxon>Fungi</taxon>
        <taxon>Fungi incertae sedis</taxon>
        <taxon>Mucoromycota</taxon>
        <taxon>Glomeromycotina</taxon>
        <taxon>Glomeromycetes</taxon>
        <taxon>Glomerales</taxon>
        <taxon>Glomeraceae</taxon>
        <taxon>Rhizophagus</taxon>
    </lineage>
</organism>
<proteinExistence type="predicted"/>
<keyword evidence="2" id="KW-1185">Reference proteome</keyword>
<dbReference type="Proteomes" id="UP000022910">
    <property type="component" value="Unassembled WGS sequence"/>
</dbReference>